<dbReference type="PANTHER" id="PTHR37984:SF5">
    <property type="entry name" value="PROTEIN NYNRIN-LIKE"/>
    <property type="match status" value="1"/>
</dbReference>
<keyword evidence="3" id="KW-0808">Transferase</keyword>
<dbReference type="Gene3D" id="3.30.70.270">
    <property type="match status" value="2"/>
</dbReference>
<dbReference type="Pfam" id="PF17921">
    <property type="entry name" value="Integrase_H2C2"/>
    <property type="match status" value="1"/>
</dbReference>
<evidence type="ECO:0000259" key="10">
    <source>
        <dbReference type="PROSITE" id="PS50994"/>
    </source>
</evidence>
<protein>
    <recommendedName>
        <fullName evidence="1">RNA-directed DNA polymerase</fullName>
        <ecNumber evidence="1">2.7.7.49</ecNumber>
    </recommendedName>
</protein>
<keyword evidence="12" id="KW-1185">Reference proteome</keyword>
<gene>
    <name evidence="11" type="ORF">APZ42_023100</name>
</gene>
<dbReference type="InterPro" id="IPR012337">
    <property type="entry name" value="RNaseH-like_sf"/>
</dbReference>
<evidence type="ECO:0000256" key="4">
    <source>
        <dbReference type="ARBA" id="ARBA00022695"/>
    </source>
</evidence>
<evidence type="ECO:0000313" key="11">
    <source>
        <dbReference type="EMBL" id="KZS12008.1"/>
    </source>
</evidence>
<dbReference type="InterPro" id="IPR043502">
    <property type="entry name" value="DNA/RNA_pol_sf"/>
</dbReference>
<evidence type="ECO:0000256" key="5">
    <source>
        <dbReference type="ARBA" id="ARBA00022722"/>
    </source>
</evidence>
<dbReference type="Pfam" id="PF17917">
    <property type="entry name" value="RT_RNaseH"/>
    <property type="match status" value="1"/>
</dbReference>
<reference evidence="11 12" key="1">
    <citation type="submission" date="2016-03" db="EMBL/GenBank/DDBJ databases">
        <title>EvidentialGene: Evidence-directed Construction of Genes on Genomes.</title>
        <authorList>
            <person name="Gilbert D.G."/>
            <person name="Choi J.-H."/>
            <person name="Mockaitis K."/>
            <person name="Colbourne J."/>
            <person name="Pfrender M."/>
        </authorList>
    </citation>
    <scope>NUCLEOTIDE SEQUENCE [LARGE SCALE GENOMIC DNA]</scope>
    <source>
        <strain evidence="11 12">Xinb3</strain>
        <tissue evidence="11">Complete organism</tissue>
    </source>
</reference>
<dbReference type="STRING" id="35525.A0A164V673"/>
<dbReference type="InterPro" id="IPR050951">
    <property type="entry name" value="Retrovirus_Pol_polyprotein"/>
</dbReference>
<dbReference type="FunFam" id="3.10.10.10:FF:000007">
    <property type="entry name" value="Retrovirus-related Pol polyprotein from transposon 17.6-like Protein"/>
    <property type="match status" value="1"/>
</dbReference>
<evidence type="ECO:0000256" key="7">
    <source>
        <dbReference type="ARBA" id="ARBA00022801"/>
    </source>
</evidence>
<dbReference type="GO" id="GO:0008233">
    <property type="term" value="F:peptidase activity"/>
    <property type="evidence" value="ECO:0007669"/>
    <property type="project" value="UniProtKB-KW"/>
</dbReference>
<dbReference type="GO" id="GO:0015074">
    <property type="term" value="P:DNA integration"/>
    <property type="evidence" value="ECO:0007669"/>
    <property type="project" value="InterPro"/>
</dbReference>
<evidence type="ECO:0000256" key="6">
    <source>
        <dbReference type="ARBA" id="ARBA00022759"/>
    </source>
</evidence>
<comment type="caution">
    <text evidence="11">The sequence shown here is derived from an EMBL/GenBank/DDBJ whole genome shotgun (WGS) entry which is preliminary data.</text>
</comment>
<keyword evidence="4" id="KW-0548">Nucleotidyltransferase</keyword>
<dbReference type="InterPro" id="IPR041373">
    <property type="entry name" value="RT_RNaseH"/>
</dbReference>
<evidence type="ECO:0000256" key="2">
    <source>
        <dbReference type="ARBA" id="ARBA00022670"/>
    </source>
</evidence>
<organism evidence="11 12">
    <name type="scientific">Daphnia magna</name>
    <dbReference type="NCBI Taxonomy" id="35525"/>
    <lineage>
        <taxon>Eukaryota</taxon>
        <taxon>Metazoa</taxon>
        <taxon>Ecdysozoa</taxon>
        <taxon>Arthropoda</taxon>
        <taxon>Crustacea</taxon>
        <taxon>Branchiopoda</taxon>
        <taxon>Diplostraca</taxon>
        <taxon>Cladocera</taxon>
        <taxon>Anomopoda</taxon>
        <taxon>Daphniidae</taxon>
        <taxon>Daphnia</taxon>
    </lineage>
</organism>
<dbReference type="Pfam" id="PF00078">
    <property type="entry name" value="RVT_1"/>
    <property type="match status" value="1"/>
</dbReference>
<evidence type="ECO:0000256" key="8">
    <source>
        <dbReference type="ARBA" id="ARBA00022918"/>
    </source>
</evidence>
<dbReference type="InterPro" id="IPR043128">
    <property type="entry name" value="Rev_trsase/Diguanyl_cyclase"/>
</dbReference>
<dbReference type="InterPro" id="IPR036397">
    <property type="entry name" value="RNaseH_sf"/>
</dbReference>
<dbReference type="GO" id="GO:0042575">
    <property type="term" value="C:DNA polymerase complex"/>
    <property type="evidence" value="ECO:0007669"/>
    <property type="project" value="UniProtKB-ARBA"/>
</dbReference>
<dbReference type="InterPro" id="IPR041588">
    <property type="entry name" value="Integrase_H2C2"/>
</dbReference>
<dbReference type="Gene3D" id="3.30.420.10">
    <property type="entry name" value="Ribonuclease H-like superfamily/Ribonuclease H"/>
    <property type="match status" value="1"/>
</dbReference>
<dbReference type="PANTHER" id="PTHR37984">
    <property type="entry name" value="PROTEIN CBG26694"/>
    <property type="match status" value="1"/>
</dbReference>
<dbReference type="EMBL" id="LRGB01001409">
    <property type="protein sequence ID" value="KZS12008.1"/>
    <property type="molecule type" value="Genomic_DNA"/>
</dbReference>
<dbReference type="SUPFAM" id="SSF56672">
    <property type="entry name" value="DNA/RNA polymerases"/>
    <property type="match status" value="1"/>
</dbReference>
<dbReference type="Pfam" id="PF00665">
    <property type="entry name" value="rve"/>
    <property type="match status" value="1"/>
</dbReference>
<evidence type="ECO:0000256" key="1">
    <source>
        <dbReference type="ARBA" id="ARBA00012493"/>
    </source>
</evidence>
<dbReference type="AlphaFoldDB" id="A0A164V673"/>
<evidence type="ECO:0000256" key="3">
    <source>
        <dbReference type="ARBA" id="ARBA00022679"/>
    </source>
</evidence>
<dbReference type="CDD" id="cd01647">
    <property type="entry name" value="RT_LTR"/>
    <property type="match status" value="1"/>
</dbReference>
<dbReference type="GO" id="GO:0003676">
    <property type="term" value="F:nucleic acid binding"/>
    <property type="evidence" value="ECO:0007669"/>
    <property type="project" value="InterPro"/>
</dbReference>
<dbReference type="InterPro" id="IPR000477">
    <property type="entry name" value="RT_dom"/>
</dbReference>
<dbReference type="Gene3D" id="1.10.340.70">
    <property type="match status" value="1"/>
</dbReference>
<dbReference type="SUPFAM" id="SSF53098">
    <property type="entry name" value="Ribonuclease H-like"/>
    <property type="match status" value="1"/>
</dbReference>
<keyword evidence="6" id="KW-0255">Endonuclease</keyword>
<sequence>MPKRRSPMKSPNLGGDNYEYFLLISRVTNVDDEDEEGKRNEYLEEEDKYPLPRIDDTIDAWYGSVYFSTLDLLSGYWQIEIEESDNHKTAFVCEFGQYKFNRMPFGLTNAPSTFQRVGNNILKTVLYKFALVYLDDIIVFSNSITDHGTHLEAVFRLLKQACLKLKRKNTKKLNVIIKYPALKKVKKLSTFLGLASYKRKFDRAFADKAHPLTALTRKSAEWKWGEEQRDAFECIKNCLITRPVLGYPDFSREFIIDTDASGYGIGAVLAQMQTPPQSADLAESDAQDPRESDGVEVVIAYTSKHLNDREAKWSTTEKQEYAFIHAIDVFRTYLYGRKFTVFTNHRPLEWIMIKTEPAGRLEKCIELQHKDKYCRAILHEITKANPSKDVKKKFEINEKGLLADVRGRTVTPARLVSQILEENDDHKLAGHLAVGKTLARLQRQQTWPCMRAAVIEYVKSCLMCNKRKAVGRSKATLHPLPLVEGVLVISEYASRFVFTVPMRNQTAQTIAKVLVNKIFTKYGSPEVVLTDQGTNFLSSLIQEVCKLFKIKQIRATAYHPQTDGFVERFNRTLCDMLACYVSDQPANWDKYLPIVTVAYNTAKQATTQETPFFLFFGREPITPNDIKINRRTTPMRIPVWCIHSSGKKLKNWQEKISSNPKQGRKNTTT</sequence>
<proteinExistence type="predicted"/>
<dbReference type="PROSITE" id="PS50878">
    <property type="entry name" value="RT_POL"/>
    <property type="match status" value="1"/>
</dbReference>
<keyword evidence="8" id="KW-0695">RNA-directed DNA polymerase</keyword>
<dbReference type="PROSITE" id="PS50994">
    <property type="entry name" value="INTEGRASE"/>
    <property type="match status" value="1"/>
</dbReference>
<dbReference type="EC" id="2.7.7.49" evidence="1"/>
<dbReference type="InterPro" id="IPR001584">
    <property type="entry name" value="Integrase_cat-core"/>
</dbReference>
<keyword evidence="2" id="KW-0645">Protease</keyword>
<dbReference type="CDD" id="cd09274">
    <property type="entry name" value="RNase_HI_RT_Ty3"/>
    <property type="match status" value="1"/>
</dbReference>
<dbReference type="Gene3D" id="3.10.20.370">
    <property type="match status" value="1"/>
</dbReference>
<evidence type="ECO:0000259" key="9">
    <source>
        <dbReference type="PROSITE" id="PS50878"/>
    </source>
</evidence>
<dbReference type="GO" id="GO:0006508">
    <property type="term" value="P:proteolysis"/>
    <property type="evidence" value="ECO:0007669"/>
    <property type="project" value="UniProtKB-KW"/>
</dbReference>
<evidence type="ECO:0000313" key="12">
    <source>
        <dbReference type="Proteomes" id="UP000076858"/>
    </source>
</evidence>
<keyword evidence="5" id="KW-0540">Nuclease</keyword>
<accession>A0A164V673</accession>
<dbReference type="GO" id="GO:0003964">
    <property type="term" value="F:RNA-directed DNA polymerase activity"/>
    <property type="evidence" value="ECO:0007669"/>
    <property type="project" value="UniProtKB-KW"/>
</dbReference>
<feature type="domain" description="Integrase catalytic" evidence="10">
    <location>
        <begin position="486"/>
        <end position="619"/>
    </location>
</feature>
<dbReference type="FunFam" id="3.30.420.10:FF:000032">
    <property type="entry name" value="Retrovirus-related Pol polyprotein from transposon 297-like Protein"/>
    <property type="match status" value="1"/>
</dbReference>
<dbReference type="Proteomes" id="UP000076858">
    <property type="component" value="Unassembled WGS sequence"/>
</dbReference>
<dbReference type="GO" id="GO:0004519">
    <property type="term" value="F:endonuclease activity"/>
    <property type="evidence" value="ECO:0007669"/>
    <property type="project" value="UniProtKB-KW"/>
</dbReference>
<dbReference type="FunFam" id="3.30.70.270:FF:000020">
    <property type="entry name" value="Transposon Tf2-6 polyprotein-like Protein"/>
    <property type="match status" value="1"/>
</dbReference>
<name>A0A164V673_9CRUS</name>
<keyword evidence="7" id="KW-0378">Hydrolase</keyword>
<feature type="domain" description="Reverse transcriptase" evidence="9">
    <location>
        <begin position="1"/>
        <end position="196"/>
    </location>
</feature>